<feature type="transmembrane region" description="Helical" evidence="1">
    <location>
        <begin position="544"/>
        <end position="565"/>
    </location>
</feature>
<evidence type="ECO:0000313" key="3">
    <source>
        <dbReference type="EMBL" id="KZN50936.1"/>
    </source>
</evidence>
<accession>A0A167ELU0</accession>
<dbReference type="PATRIC" id="fig|1365251.3.peg.2208"/>
<proteinExistence type="predicted"/>
<feature type="transmembrane region" description="Helical" evidence="1">
    <location>
        <begin position="167"/>
        <end position="188"/>
    </location>
</feature>
<comment type="caution">
    <text evidence="3">The sequence shown here is derived from an EMBL/GenBank/DDBJ whole genome shotgun (WGS) entry which is preliminary data.</text>
</comment>
<gene>
    <name evidence="3" type="ORF">N476_14940</name>
</gene>
<reference evidence="3 4" key="1">
    <citation type="submission" date="2013-07" db="EMBL/GenBank/DDBJ databases">
        <title>Comparative Genomic and Metabolomic Analysis of Twelve Strains of Pseudoalteromonas luteoviolacea.</title>
        <authorList>
            <person name="Vynne N.G."/>
            <person name="Mansson M."/>
            <person name="Gram L."/>
        </authorList>
    </citation>
    <scope>NUCLEOTIDE SEQUENCE [LARGE SCALE GENOMIC DNA]</scope>
    <source>
        <strain evidence="3 4">H33</strain>
    </source>
</reference>
<feature type="transmembrane region" description="Helical" evidence="1">
    <location>
        <begin position="126"/>
        <end position="146"/>
    </location>
</feature>
<protein>
    <recommendedName>
        <fullName evidence="2">Transglutaminase-like domain-containing protein</fullName>
    </recommendedName>
</protein>
<evidence type="ECO:0000256" key="1">
    <source>
        <dbReference type="SAM" id="Phobius"/>
    </source>
</evidence>
<dbReference type="EMBL" id="AUXZ01000070">
    <property type="protein sequence ID" value="KZN50936.1"/>
    <property type="molecule type" value="Genomic_DNA"/>
</dbReference>
<dbReference type="SMART" id="SM00460">
    <property type="entry name" value="TGc"/>
    <property type="match status" value="1"/>
</dbReference>
<evidence type="ECO:0000259" key="2">
    <source>
        <dbReference type="SMART" id="SM00460"/>
    </source>
</evidence>
<keyword evidence="1" id="KW-0812">Transmembrane</keyword>
<dbReference type="Gene3D" id="3.10.620.30">
    <property type="match status" value="1"/>
</dbReference>
<dbReference type="InterPro" id="IPR021878">
    <property type="entry name" value="TgpA_N"/>
</dbReference>
<keyword evidence="1" id="KW-0472">Membrane</keyword>
<dbReference type="PANTHER" id="PTHR42736">
    <property type="entry name" value="PROTEIN-GLUTAMINE GAMMA-GLUTAMYLTRANSFERASE"/>
    <property type="match status" value="1"/>
</dbReference>
<organism evidence="3 4">
    <name type="scientific">Pseudoalteromonas luteoviolacea H33</name>
    <dbReference type="NCBI Taxonomy" id="1365251"/>
    <lineage>
        <taxon>Bacteria</taxon>
        <taxon>Pseudomonadati</taxon>
        <taxon>Pseudomonadota</taxon>
        <taxon>Gammaproteobacteria</taxon>
        <taxon>Alteromonadales</taxon>
        <taxon>Pseudoalteromonadaceae</taxon>
        <taxon>Pseudoalteromonas</taxon>
    </lineage>
</organism>
<dbReference type="AlphaFoldDB" id="A0A167ELU0"/>
<name>A0A167ELU0_9GAMM</name>
<sequence length="653" mass="74390">MSVKVSVKELVRQNTLITSFAYCGLSLLLVQSLGYVFCVSILLICIFKISTSVGAVKYPSKLVINLLAITVIVVVFLSLGFNQAIEMFVAMLFGACSLKMLNVSTIKQAQSVYILNFFTYPCFYLFSQNILSFLLVAALLLLNLGQLFSVTHRVPLKVSINSSVRKFVFSLPLAIAMVVLVPKLPPFWQLPSAKNASTGLSEDVDPVQISELSRSAELAFRALLPDANGFAPPFYWRAIIHDRFDGSKWAMSDLQNRFLSKTYEPTAANYTVIASPSNTRWLYTLDEGIPASKGIRVNYFGIVYQRHLTNKPMQYEVSPVKLDDARMPRWEFNLNTALPHDINPQAVALAKEWGEQTTSTQAFIAKMESFYKTQNFEYSLTPPRINSEDSIDAFLFDSKVGFCGHYASSAAFLMRTAGIPTRLVSGYLGGQLNEESNYYAVYQYDAHAWVEYYVPQVGWKRLDPTAWVSPQRMLGSLADLQDLEDEFNDNLGLSLQAFSNFAAVNWLRLQLEQLDFHWTRWVLNFDDKKQSSLLEMLFGNKHKFLPALSVILLLVIVFGFWFAYLNLRTRFNDPKEVRIYKKLMVLSEEKSDKLTPKQLCENLKVKWPSASKELDEFYSLFEIARFHMRPLSAKQSRRLSQLNKQIIKKAKIK</sequence>
<dbReference type="Pfam" id="PF11992">
    <property type="entry name" value="TgpA_N"/>
    <property type="match status" value="1"/>
</dbReference>
<evidence type="ECO:0000313" key="4">
    <source>
        <dbReference type="Proteomes" id="UP000076503"/>
    </source>
</evidence>
<dbReference type="InterPro" id="IPR052901">
    <property type="entry name" value="Bact_TGase-like"/>
</dbReference>
<dbReference type="Pfam" id="PF01841">
    <property type="entry name" value="Transglut_core"/>
    <property type="match status" value="1"/>
</dbReference>
<keyword evidence="1" id="KW-1133">Transmembrane helix</keyword>
<dbReference type="RefSeq" id="WP_081216439.1">
    <property type="nucleotide sequence ID" value="NZ_AUXZ01000070.1"/>
</dbReference>
<dbReference type="Proteomes" id="UP000076503">
    <property type="component" value="Unassembled WGS sequence"/>
</dbReference>
<feature type="transmembrane region" description="Helical" evidence="1">
    <location>
        <begin position="62"/>
        <end position="81"/>
    </location>
</feature>
<dbReference type="InterPro" id="IPR038765">
    <property type="entry name" value="Papain-like_cys_pep_sf"/>
</dbReference>
<feature type="transmembrane region" description="Helical" evidence="1">
    <location>
        <begin position="20"/>
        <end position="50"/>
    </location>
</feature>
<dbReference type="PANTHER" id="PTHR42736:SF1">
    <property type="entry name" value="PROTEIN-GLUTAMINE GAMMA-GLUTAMYLTRANSFERASE"/>
    <property type="match status" value="1"/>
</dbReference>
<dbReference type="SUPFAM" id="SSF54001">
    <property type="entry name" value="Cysteine proteinases"/>
    <property type="match status" value="1"/>
</dbReference>
<dbReference type="OrthoDB" id="9804872at2"/>
<feature type="domain" description="Transglutaminase-like" evidence="2">
    <location>
        <begin position="395"/>
        <end position="466"/>
    </location>
</feature>
<dbReference type="InterPro" id="IPR002931">
    <property type="entry name" value="Transglutaminase-like"/>
</dbReference>